<evidence type="ECO:0008006" key="3">
    <source>
        <dbReference type="Google" id="ProtNLM"/>
    </source>
</evidence>
<accession>A0A1I5E2N2</accession>
<dbReference type="InterPro" id="IPR011042">
    <property type="entry name" value="6-blade_b-propeller_TolB-like"/>
</dbReference>
<dbReference type="SUPFAM" id="SSF82171">
    <property type="entry name" value="DPP6 N-terminal domain-like"/>
    <property type="match status" value="1"/>
</dbReference>
<dbReference type="STRING" id="226506.SAMN04488519_103262"/>
<evidence type="ECO:0000313" key="1">
    <source>
        <dbReference type="EMBL" id="SFO05758.1"/>
    </source>
</evidence>
<name>A0A1I5E2N2_9BACT</name>
<dbReference type="Gene3D" id="2.120.10.30">
    <property type="entry name" value="TolB, C-terminal domain"/>
    <property type="match status" value="1"/>
</dbReference>
<sequence>MSSIEKKIIQQSILLVCLLFTTTLVFGQDHIKAETAMKSGSPADDLPPYIKLVSGFGERPDWSHDGRFILFLDKPMGEVYEMELATGVVRPKTRHFNHYGFTRAMYLSNGDILLAGPKELFDPTNAEERDIARDMTWLYVLDKSGQKPPVPLNTLCAEGPAVSRNRLRIAWTHRDRQLPELGKNRAKLLMAEIVYEDGIPKLSKERVIFDSKQLPFSLGHASLETQSLVPPHDTQVTFSVYTINNGNNTDVYMVDSETGEYRTITNSPCCYDEPEGIFPDGLHTLVEHGNSEKKAWPLLDLYKLKLDGSGEMQRLTYFTNYKGYKANQGVISDDGKYMCFQIGKDNTEPGVGFGFLIMDLEEAAKHLEGFRTYDQ</sequence>
<proteinExistence type="predicted"/>
<reference evidence="2" key="1">
    <citation type="submission" date="2016-10" db="EMBL/GenBank/DDBJ databases">
        <authorList>
            <person name="Varghese N."/>
            <person name="Submissions S."/>
        </authorList>
    </citation>
    <scope>NUCLEOTIDE SEQUENCE [LARGE SCALE GENOMIC DNA]</scope>
    <source>
        <strain evidence="2">DSM 15282</strain>
    </source>
</reference>
<dbReference type="Proteomes" id="UP000199564">
    <property type="component" value="Unassembled WGS sequence"/>
</dbReference>
<gene>
    <name evidence="1" type="ORF">SAMN04488519_103262</name>
</gene>
<organism evidence="1 2">
    <name type="scientific">Algoriphagus ornithinivorans</name>
    <dbReference type="NCBI Taxonomy" id="226506"/>
    <lineage>
        <taxon>Bacteria</taxon>
        <taxon>Pseudomonadati</taxon>
        <taxon>Bacteroidota</taxon>
        <taxon>Cytophagia</taxon>
        <taxon>Cytophagales</taxon>
        <taxon>Cyclobacteriaceae</taxon>
        <taxon>Algoriphagus</taxon>
    </lineage>
</organism>
<keyword evidence="2" id="KW-1185">Reference proteome</keyword>
<dbReference type="AlphaFoldDB" id="A0A1I5E2N2"/>
<protein>
    <recommendedName>
        <fullName evidence="3">WD40-like Beta Propeller Repeat</fullName>
    </recommendedName>
</protein>
<evidence type="ECO:0000313" key="2">
    <source>
        <dbReference type="Proteomes" id="UP000199564"/>
    </source>
</evidence>
<dbReference type="EMBL" id="FOVW01000003">
    <property type="protein sequence ID" value="SFO05758.1"/>
    <property type="molecule type" value="Genomic_DNA"/>
</dbReference>
<dbReference type="RefSeq" id="WP_091651667.1">
    <property type="nucleotide sequence ID" value="NZ_FOVW01000003.1"/>
</dbReference>